<protein>
    <submittedName>
        <fullName evidence="1">Uncharacterized protein</fullName>
    </submittedName>
</protein>
<keyword evidence="2" id="KW-1185">Reference proteome</keyword>
<sequence length="60" mass="6784">MKFLNDRYAKVFNHKGFDICTLKSACPGQGDMLGYVIDDARFVDQTFDLIDDAVKAINTH</sequence>
<name>A0ABS6KCR4_9FIRM</name>
<dbReference type="Proteomes" id="UP001314681">
    <property type="component" value="Unassembled WGS sequence"/>
</dbReference>
<reference evidence="1 2" key="1">
    <citation type="submission" date="2021-06" db="EMBL/GenBank/DDBJ databases">
        <title>Description of novel taxa of the family Lachnospiraceae.</title>
        <authorList>
            <person name="Chaplin A.V."/>
            <person name="Sokolova S.R."/>
            <person name="Pikina A.P."/>
            <person name="Korzhanova M."/>
            <person name="Belova V."/>
            <person name="Korostin D."/>
            <person name="Efimov B.A."/>
        </authorList>
    </citation>
    <scope>NUCLEOTIDE SEQUENCE [LARGE SCALE GENOMIC DNA]</scope>
    <source>
        <strain evidence="1 2">ASD4241</strain>
    </source>
</reference>
<dbReference type="RefSeq" id="WP_238727344.1">
    <property type="nucleotide sequence ID" value="NZ_JAHQCX010000018.1"/>
</dbReference>
<gene>
    <name evidence="1" type="ORF">KTH90_19990</name>
</gene>
<evidence type="ECO:0000313" key="1">
    <source>
        <dbReference type="EMBL" id="MBU9728288.1"/>
    </source>
</evidence>
<evidence type="ECO:0000313" key="2">
    <source>
        <dbReference type="Proteomes" id="UP001314681"/>
    </source>
</evidence>
<dbReference type="EMBL" id="JAHQCX010000018">
    <property type="protein sequence ID" value="MBU9728288.1"/>
    <property type="molecule type" value="Genomic_DNA"/>
</dbReference>
<accession>A0ABS6KCR4</accession>
<proteinExistence type="predicted"/>
<comment type="caution">
    <text evidence="1">The sequence shown here is derived from an EMBL/GenBank/DDBJ whole genome shotgun (WGS) entry which is preliminary data.</text>
</comment>
<organism evidence="1 2">
    <name type="scientific">Diplocloster modestus</name>
    <dbReference type="NCBI Taxonomy" id="2850322"/>
    <lineage>
        <taxon>Bacteria</taxon>
        <taxon>Bacillati</taxon>
        <taxon>Bacillota</taxon>
        <taxon>Clostridia</taxon>
        <taxon>Lachnospirales</taxon>
        <taxon>Lachnospiraceae</taxon>
        <taxon>Diplocloster</taxon>
    </lineage>
</organism>